<evidence type="ECO:0000256" key="3">
    <source>
        <dbReference type="ARBA" id="ARBA00009659"/>
    </source>
</evidence>
<dbReference type="PANTHER" id="PTHR11716:SF107">
    <property type="entry name" value="PHOSPHOLIPASE A2"/>
    <property type="match status" value="1"/>
</dbReference>
<keyword evidence="7" id="KW-0106">Calcium</keyword>
<evidence type="ECO:0000313" key="10">
    <source>
        <dbReference type="RefSeq" id="XP_022246741.1"/>
    </source>
</evidence>
<reference evidence="10" key="1">
    <citation type="submission" date="2025-08" db="UniProtKB">
        <authorList>
            <consortium name="RefSeq"/>
        </authorList>
    </citation>
    <scope>IDENTIFICATION</scope>
    <source>
        <tissue evidence="10">Muscle</tissue>
    </source>
</reference>
<dbReference type="PRINTS" id="PR00389">
    <property type="entry name" value="PHPHLIPASEA2"/>
</dbReference>
<evidence type="ECO:0000259" key="8">
    <source>
        <dbReference type="SMART" id="SM00085"/>
    </source>
</evidence>
<keyword evidence="9" id="KW-1185">Reference proteome</keyword>
<evidence type="ECO:0000313" key="9">
    <source>
        <dbReference type="Proteomes" id="UP000694941"/>
    </source>
</evidence>
<comment type="subcellular location">
    <subcellularLocation>
        <location evidence="2 7">Secreted</location>
    </subcellularLocation>
</comment>
<keyword evidence="7" id="KW-0378">Hydrolase</keyword>
<evidence type="ECO:0000256" key="1">
    <source>
        <dbReference type="ARBA" id="ARBA00001604"/>
    </source>
</evidence>
<dbReference type="PROSITE" id="PS00119">
    <property type="entry name" value="PA2_ASP"/>
    <property type="match status" value="1"/>
</dbReference>
<dbReference type="Gene3D" id="1.20.90.10">
    <property type="entry name" value="Phospholipase A2 domain"/>
    <property type="match status" value="1"/>
</dbReference>
<dbReference type="PANTHER" id="PTHR11716">
    <property type="entry name" value="PHOSPHOLIPASE A2 FAMILY MEMBER"/>
    <property type="match status" value="1"/>
</dbReference>
<dbReference type="InterPro" id="IPR001211">
    <property type="entry name" value="PLA2"/>
</dbReference>
<dbReference type="RefSeq" id="XP_022246741.1">
    <property type="nucleotide sequence ID" value="XM_022391033.1"/>
</dbReference>
<dbReference type="SMART" id="SM00085">
    <property type="entry name" value="PA2c"/>
    <property type="match status" value="1"/>
</dbReference>
<evidence type="ECO:0000256" key="5">
    <source>
        <dbReference type="ARBA" id="ARBA00023145"/>
    </source>
</evidence>
<sequence length="201" mass="22515">MTLLADNLQLCSTVLDFTDSSNAPRTTINELVKNKPIKTGYINGERKENLELSSSNRKVRTARARRSILQLANVLHCVTGCNPLTYKGYGCYCGYMGKGEPVDEIDRCCLEHDWCYAYSACPQLLVYFVSYQFQCVVPGYARCRDDSYSMASECAAQLCECDRNFAHCVSKYSCPLHRATCLSSSSTLTVTFHNLVQGRGF</sequence>
<comment type="catalytic activity">
    <reaction evidence="1 7">
        <text>a 1,2-diacyl-sn-glycero-3-phosphocholine + H2O = a 1-acyl-sn-glycero-3-phosphocholine + a fatty acid + H(+)</text>
        <dbReference type="Rhea" id="RHEA:15801"/>
        <dbReference type="ChEBI" id="CHEBI:15377"/>
        <dbReference type="ChEBI" id="CHEBI:15378"/>
        <dbReference type="ChEBI" id="CHEBI:28868"/>
        <dbReference type="ChEBI" id="CHEBI:57643"/>
        <dbReference type="ChEBI" id="CHEBI:58168"/>
        <dbReference type="EC" id="3.1.1.4"/>
    </reaction>
</comment>
<organism evidence="9 10">
    <name type="scientific">Limulus polyphemus</name>
    <name type="common">Atlantic horseshoe crab</name>
    <dbReference type="NCBI Taxonomy" id="6850"/>
    <lineage>
        <taxon>Eukaryota</taxon>
        <taxon>Metazoa</taxon>
        <taxon>Ecdysozoa</taxon>
        <taxon>Arthropoda</taxon>
        <taxon>Chelicerata</taxon>
        <taxon>Merostomata</taxon>
        <taxon>Xiphosura</taxon>
        <taxon>Limulidae</taxon>
        <taxon>Limulus</taxon>
    </lineage>
</organism>
<dbReference type="GeneID" id="111086785"/>
<keyword evidence="5" id="KW-0865">Zymogen</keyword>
<gene>
    <name evidence="10" type="primary">LOC111086785</name>
</gene>
<name>A0ABM1SSY5_LIMPO</name>
<evidence type="ECO:0000256" key="4">
    <source>
        <dbReference type="ARBA" id="ARBA00022525"/>
    </source>
</evidence>
<keyword evidence="7" id="KW-0443">Lipid metabolism</keyword>
<dbReference type="EC" id="3.1.1.4" evidence="7"/>
<evidence type="ECO:0000256" key="7">
    <source>
        <dbReference type="RuleBase" id="RU361236"/>
    </source>
</evidence>
<keyword evidence="6" id="KW-1015">Disulfide bond</keyword>
<dbReference type="InterPro" id="IPR016090">
    <property type="entry name" value="PLA2-like_dom"/>
</dbReference>
<dbReference type="Pfam" id="PF00068">
    <property type="entry name" value="Phospholip_A2_1"/>
    <property type="match status" value="1"/>
</dbReference>
<dbReference type="Proteomes" id="UP000694941">
    <property type="component" value="Unplaced"/>
</dbReference>
<feature type="domain" description="Phospholipase A2-like central" evidence="8">
    <location>
        <begin position="67"/>
        <end position="189"/>
    </location>
</feature>
<dbReference type="InterPro" id="IPR036444">
    <property type="entry name" value="PLipase_A2_dom_sf"/>
</dbReference>
<dbReference type="PROSITE" id="PS00118">
    <property type="entry name" value="PA2_HIS"/>
    <property type="match status" value="1"/>
</dbReference>
<dbReference type="InterPro" id="IPR033112">
    <property type="entry name" value="PLA2_Asp_AS"/>
</dbReference>
<protein>
    <recommendedName>
        <fullName evidence="7">Phospholipase A2</fullName>
        <ecNumber evidence="7">3.1.1.4</ecNumber>
    </recommendedName>
</protein>
<proteinExistence type="inferred from homology"/>
<keyword evidence="4 7" id="KW-0964">Secreted</keyword>
<dbReference type="CDD" id="cd00125">
    <property type="entry name" value="PLA2c"/>
    <property type="match status" value="1"/>
</dbReference>
<comment type="cofactor">
    <cofactor evidence="7">
        <name>Ca(2+)</name>
        <dbReference type="ChEBI" id="CHEBI:29108"/>
    </cofactor>
</comment>
<dbReference type="InterPro" id="IPR033113">
    <property type="entry name" value="PLA2_histidine"/>
</dbReference>
<accession>A0ABM1SSY5</accession>
<evidence type="ECO:0000256" key="2">
    <source>
        <dbReference type="ARBA" id="ARBA00004613"/>
    </source>
</evidence>
<evidence type="ECO:0000256" key="6">
    <source>
        <dbReference type="ARBA" id="ARBA00023157"/>
    </source>
</evidence>
<comment type="similarity">
    <text evidence="3">Belongs to the phospholipase A2 family. Group III subfamily.</text>
</comment>
<dbReference type="SUPFAM" id="SSF48619">
    <property type="entry name" value="Phospholipase A2, PLA2"/>
    <property type="match status" value="1"/>
</dbReference>